<feature type="transmembrane region" description="Helical" evidence="1">
    <location>
        <begin position="20"/>
        <end position="38"/>
    </location>
</feature>
<dbReference type="EMBL" id="LT635757">
    <property type="protein sequence ID" value="SGZ49668.1"/>
    <property type="molecule type" value="Genomic_DNA"/>
</dbReference>
<evidence type="ECO:0000259" key="2">
    <source>
        <dbReference type="Pfam" id="PF03372"/>
    </source>
</evidence>
<keyword evidence="1" id="KW-0812">Transmembrane</keyword>
<dbReference type="Proteomes" id="UP000182334">
    <property type="component" value="Chromosome II"/>
</dbReference>
<dbReference type="InterPro" id="IPR036691">
    <property type="entry name" value="Endo/exonu/phosph_ase_sf"/>
</dbReference>
<evidence type="ECO:0000256" key="1">
    <source>
        <dbReference type="SAM" id="Phobius"/>
    </source>
</evidence>
<gene>
    <name evidence="3" type="ORF">SAMEA4029010_CIC11G00000002831</name>
</gene>
<keyword evidence="1" id="KW-1133">Transmembrane helix</keyword>
<keyword evidence="4" id="KW-1185">Reference proteome</keyword>
<reference evidence="3 4" key="1">
    <citation type="submission" date="2016-10" db="EMBL/GenBank/DDBJ databases">
        <authorList>
            <person name="de Groot N.N."/>
        </authorList>
    </citation>
    <scope>NUCLEOTIDE SEQUENCE [LARGE SCALE GENOMIC DNA]</scope>
    <source>
        <strain evidence="3 4">CBS 141442</strain>
    </source>
</reference>
<proteinExistence type="predicted"/>
<dbReference type="GO" id="GO:0000175">
    <property type="term" value="F:3'-5'-RNA exonuclease activity"/>
    <property type="evidence" value="ECO:0007669"/>
    <property type="project" value="TreeGrafter"/>
</dbReference>
<protein>
    <submittedName>
        <fullName evidence="3">CIC11C00000002831</fullName>
    </submittedName>
</protein>
<dbReference type="CDD" id="cd09083">
    <property type="entry name" value="EEP-1"/>
    <property type="match status" value="1"/>
</dbReference>
<dbReference type="AlphaFoldDB" id="A0A1L0CZM1"/>
<organism evidence="3 4">
    <name type="scientific">Sungouiella intermedia</name>
    <dbReference type="NCBI Taxonomy" id="45354"/>
    <lineage>
        <taxon>Eukaryota</taxon>
        <taxon>Fungi</taxon>
        <taxon>Dikarya</taxon>
        <taxon>Ascomycota</taxon>
        <taxon>Saccharomycotina</taxon>
        <taxon>Pichiomycetes</taxon>
        <taxon>Metschnikowiaceae</taxon>
        <taxon>Sungouiella</taxon>
    </lineage>
</organism>
<feature type="domain" description="Endonuclease/exonuclease/phosphatase" evidence="2">
    <location>
        <begin position="84"/>
        <end position="297"/>
    </location>
</feature>
<evidence type="ECO:0000313" key="4">
    <source>
        <dbReference type="Proteomes" id="UP000182334"/>
    </source>
</evidence>
<dbReference type="Gene3D" id="3.60.10.10">
    <property type="entry name" value="Endonuclease/exonuclease/phosphatase"/>
    <property type="match status" value="1"/>
</dbReference>
<dbReference type="InterPro" id="IPR050410">
    <property type="entry name" value="CCR4/nocturin_mRNA_transcr"/>
</dbReference>
<name>A0A1L0CZM1_9ASCO</name>
<accession>A0A1L0CZM1</accession>
<keyword evidence="1" id="KW-0472">Membrane</keyword>
<sequence length="306" mass="35115">MPIKLEDSEPVARRRINPIHPVLIVGALIFLSLIFLNLDKSVPMKLRLYTNNIRYDNRNIGQDEHYWEERQPLVSESIRFHTQSGASVVCLQEVLYNQLNDILGNLNGHSDAKTWGYYGIGREDGKTKGEFSPIFFKNADWELVSSKTYWLSQTPDKPSIGWDAVLERIVTEVILKSKDTGKKVKVLNTHFDHRGVTARKELVKLIMSKMELGPEPAFLCGDFNTQPTDEPYQILKDSGFTDSRIQGEIYGYNTTFSGFNHNHEDNTIIDYIWAGNGTNWQSYGVVPNYFDIYMSDHRPVIADYLI</sequence>
<dbReference type="OrthoDB" id="276515at2759"/>
<dbReference type="InterPro" id="IPR005135">
    <property type="entry name" value="Endo/exonuclease/phosphatase"/>
</dbReference>
<dbReference type="PANTHER" id="PTHR12121">
    <property type="entry name" value="CARBON CATABOLITE REPRESSOR PROTEIN 4"/>
    <property type="match status" value="1"/>
</dbReference>
<dbReference type="SUPFAM" id="SSF56219">
    <property type="entry name" value="DNase I-like"/>
    <property type="match status" value="1"/>
</dbReference>
<dbReference type="PANTHER" id="PTHR12121:SF36">
    <property type="entry name" value="ENDONUCLEASE_EXONUCLEASE_PHOSPHATASE DOMAIN-CONTAINING PROTEIN"/>
    <property type="match status" value="1"/>
</dbReference>
<dbReference type="Pfam" id="PF03372">
    <property type="entry name" value="Exo_endo_phos"/>
    <property type="match status" value="1"/>
</dbReference>
<evidence type="ECO:0000313" key="3">
    <source>
        <dbReference type="EMBL" id="SGZ49668.1"/>
    </source>
</evidence>